<dbReference type="GO" id="GO:0044780">
    <property type="term" value="P:bacterial-type flagellum assembly"/>
    <property type="evidence" value="ECO:0007669"/>
    <property type="project" value="InterPro"/>
</dbReference>
<dbReference type="InterPro" id="IPR003713">
    <property type="entry name" value="FliS"/>
</dbReference>
<evidence type="ECO:0000256" key="3">
    <source>
        <dbReference type="ARBA" id="ARBA00022490"/>
    </source>
</evidence>
<keyword evidence="7" id="KW-0282">Flagellum</keyword>
<dbReference type="SUPFAM" id="SSF101116">
    <property type="entry name" value="Flagellar export chaperone FliS"/>
    <property type="match status" value="1"/>
</dbReference>
<keyword evidence="3 6" id="KW-0963">Cytoplasm</keyword>
<keyword evidence="7" id="KW-0966">Cell projection</keyword>
<comment type="caution">
    <text evidence="7">The sequence shown here is derived from an EMBL/GenBank/DDBJ whole genome shotgun (WGS) entry which is preliminary data.</text>
</comment>
<dbReference type="NCBIfam" id="TIGR00208">
    <property type="entry name" value="fliS"/>
    <property type="match status" value="1"/>
</dbReference>
<dbReference type="GO" id="GO:0071973">
    <property type="term" value="P:bacterial-type flagellum-dependent cell motility"/>
    <property type="evidence" value="ECO:0007669"/>
    <property type="project" value="TreeGrafter"/>
</dbReference>
<reference evidence="7 8" key="1">
    <citation type="submission" date="2020-02" db="EMBL/GenBank/DDBJ databases">
        <title>Draft genome sequence of Limisphaera ngatamarikiensis NGM72.4T, a thermophilic Verrucomicrobia grouped in subdivision 3.</title>
        <authorList>
            <person name="Carere C.R."/>
            <person name="Steen J."/>
            <person name="Hugenholtz P."/>
            <person name="Stott M.B."/>
        </authorList>
    </citation>
    <scope>NUCLEOTIDE SEQUENCE [LARGE SCALE GENOMIC DNA]</scope>
    <source>
        <strain evidence="7 8">NGM72.4</strain>
    </source>
</reference>
<sequence length="146" mass="16361">MLPRNPWESYRRIATQTAPPGQLILMLYDGALRALDQALRGFGSDDPATANATIHNGTQKAIEIIRELNYSLNMERGGEFAVTLRRLYDYFERRLFESNLRKERAGIEEVQRHLQSLRDAWATMLAQQGGATVPVPQPTFAAASAA</sequence>
<dbReference type="RefSeq" id="WP_165108403.1">
    <property type="nucleotide sequence ID" value="NZ_JAAKYA010000079.1"/>
</dbReference>
<evidence type="ECO:0000313" key="7">
    <source>
        <dbReference type="EMBL" id="NGO40090.1"/>
    </source>
</evidence>
<keyword evidence="7" id="KW-0969">Cilium</keyword>
<evidence type="ECO:0000256" key="1">
    <source>
        <dbReference type="ARBA" id="ARBA00004514"/>
    </source>
</evidence>
<dbReference type="PANTHER" id="PTHR34773:SF1">
    <property type="entry name" value="FLAGELLAR SECRETION CHAPERONE FLIS"/>
    <property type="match status" value="1"/>
</dbReference>
<dbReference type="CDD" id="cd16098">
    <property type="entry name" value="FliS"/>
    <property type="match status" value="1"/>
</dbReference>
<keyword evidence="5" id="KW-0143">Chaperone</keyword>
<dbReference type="AlphaFoldDB" id="A0A6M1S470"/>
<name>A0A6M1S470_9BACT</name>
<dbReference type="InterPro" id="IPR036584">
    <property type="entry name" value="FliS_sf"/>
</dbReference>
<dbReference type="Gene3D" id="1.20.120.340">
    <property type="entry name" value="Flagellar protein FliS"/>
    <property type="match status" value="1"/>
</dbReference>
<dbReference type="PIRSF" id="PIRSF039090">
    <property type="entry name" value="Flis"/>
    <property type="match status" value="1"/>
</dbReference>
<dbReference type="Pfam" id="PF02561">
    <property type="entry name" value="FliS"/>
    <property type="match status" value="1"/>
</dbReference>
<keyword evidence="8" id="KW-1185">Reference proteome</keyword>
<comment type="subcellular location">
    <subcellularLocation>
        <location evidence="1 6">Cytoplasm</location>
        <location evidence="1 6">Cytosol</location>
    </subcellularLocation>
</comment>
<comment type="similarity">
    <text evidence="2 6">Belongs to the FliS family.</text>
</comment>
<evidence type="ECO:0000256" key="2">
    <source>
        <dbReference type="ARBA" id="ARBA00008787"/>
    </source>
</evidence>
<protein>
    <recommendedName>
        <fullName evidence="6">Flagellar secretion chaperone FliS</fullName>
    </recommendedName>
</protein>
<evidence type="ECO:0000313" key="8">
    <source>
        <dbReference type="Proteomes" id="UP000477311"/>
    </source>
</evidence>
<dbReference type="PANTHER" id="PTHR34773">
    <property type="entry name" value="FLAGELLAR SECRETION CHAPERONE FLIS"/>
    <property type="match status" value="1"/>
</dbReference>
<accession>A0A6M1S470</accession>
<evidence type="ECO:0000256" key="5">
    <source>
        <dbReference type="ARBA" id="ARBA00023186"/>
    </source>
</evidence>
<gene>
    <name evidence="7" type="primary">fliS</name>
    <name evidence="7" type="ORF">G4L39_11905</name>
</gene>
<proteinExistence type="inferred from homology"/>
<organism evidence="7 8">
    <name type="scientific">Limisphaera ngatamarikiensis</name>
    <dbReference type="NCBI Taxonomy" id="1324935"/>
    <lineage>
        <taxon>Bacteria</taxon>
        <taxon>Pseudomonadati</taxon>
        <taxon>Verrucomicrobiota</taxon>
        <taxon>Verrucomicrobiia</taxon>
        <taxon>Limisphaerales</taxon>
        <taxon>Limisphaeraceae</taxon>
        <taxon>Limisphaera</taxon>
    </lineage>
</organism>
<dbReference type="GO" id="GO:0005829">
    <property type="term" value="C:cytosol"/>
    <property type="evidence" value="ECO:0007669"/>
    <property type="project" value="UniProtKB-SubCell"/>
</dbReference>
<dbReference type="EMBL" id="JAAKYA010000079">
    <property type="protein sequence ID" value="NGO40090.1"/>
    <property type="molecule type" value="Genomic_DNA"/>
</dbReference>
<keyword evidence="4 6" id="KW-1005">Bacterial flagellum biogenesis</keyword>
<evidence type="ECO:0000256" key="6">
    <source>
        <dbReference type="PIRNR" id="PIRNR039090"/>
    </source>
</evidence>
<dbReference type="Proteomes" id="UP000477311">
    <property type="component" value="Unassembled WGS sequence"/>
</dbReference>
<evidence type="ECO:0000256" key="4">
    <source>
        <dbReference type="ARBA" id="ARBA00022795"/>
    </source>
</evidence>